<dbReference type="AlphaFoldDB" id="A0A9P9FKY8"/>
<name>A0A9P9FKY8_9HYPO</name>
<dbReference type="Proteomes" id="UP000717696">
    <property type="component" value="Unassembled WGS sequence"/>
</dbReference>
<comment type="caution">
    <text evidence="1">The sequence shown here is derived from an EMBL/GenBank/DDBJ whole genome shotgun (WGS) entry which is preliminary data.</text>
</comment>
<proteinExistence type="predicted"/>
<sequence length="140" mass="15276">MRVVVSALTILNSVRLASLPSSSSSIPPKVCPVPVCKFQKCLPGSSRLFRNINHQTVIISNKAKPSKKAKVPFLKDSSSSVDKPLLLFPQVGRVKAVRLRFVAVRLFQESSRSSMGSPLHSKMDRGLFLYVSAHAASSIE</sequence>
<dbReference type="EMBL" id="JAGMUU010000001">
    <property type="protein sequence ID" value="KAH7163579.1"/>
    <property type="molecule type" value="Genomic_DNA"/>
</dbReference>
<accession>A0A9P9FKY8</accession>
<evidence type="ECO:0000313" key="2">
    <source>
        <dbReference type="Proteomes" id="UP000717696"/>
    </source>
</evidence>
<keyword evidence="2" id="KW-1185">Reference proteome</keyword>
<gene>
    <name evidence="1" type="ORF">B0J13DRAFT_39283</name>
</gene>
<evidence type="ECO:0000313" key="1">
    <source>
        <dbReference type="EMBL" id="KAH7163579.1"/>
    </source>
</evidence>
<organism evidence="1 2">
    <name type="scientific">Dactylonectria estremocensis</name>
    <dbReference type="NCBI Taxonomy" id="1079267"/>
    <lineage>
        <taxon>Eukaryota</taxon>
        <taxon>Fungi</taxon>
        <taxon>Dikarya</taxon>
        <taxon>Ascomycota</taxon>
        <taxon>Pezizomycotina</taxon>
        <taxon>Sordariomycetes</taxon>
        <taxon>Hypocreomycetidae</taxon>
        <taxon>Hypocreales</taxon>
        <taxon>Nectriaceae</taxon>
        <taxon>Dactylonectria</taxon>
    </lineage>
</organism>
<reference evidence="1" key="1">
    <citation type="journal article" date="2021" name="Nat. Commun.">
        <title>Genetic determinants of endophytism in the Arabidopsis root mycobiome.</title>
        <authorList>
            <person name="Mesny F."/>
            <person name="Miyauchi S."/>
            <person name="Thiergart T."/>
            <person name="Pickel B."/>
            <person name="Atanasova L."/>
            <person name="Karlsson M."/>
            <person name="Huettel B."/>
            <person name="Barry K.W."/>
            <person name="Haridas S."/>
            <person name="Chen C."/>
            <person name="Bauer D."/>
            <person name="Andreopoulos W."/>
            <person name="Pangilinan J."/>
            <person name="LaButti K."/>
            <person name="Riley R."/>
            <person name="Lipzen A."/>
            <person name="Clum A."/>
            <person name="Drula E."/>
            <person name="Henrissat B."/>
            <person name="Kohler A."/>
            <person name="Grigoriev I.V."/>
            <person name="Martin F.M."/>
            <person name="Hacquard S."/>
        </authorList>
    </citation>
    <scope>NUCLEOTIDE SEQUENCE</scope>
    <source>
        <strain evidence="1">MPI-CAGE-AT-0021</strain>
    </source>
</reference>
<protein>
    <submittedName>
        <fullName evidence="1">Uncharacterized protein</fullName>
    </submittedName>
</protein>